<dbReference type="Gene3D" id="1.10.340.70">
    <property type="match status" value="1"/>
</dbReference>
<name>A0A699GK75_TANCI</name>
<dbReference type="InterPro" id="IPR036397">
    <property type="entry name" value="RNaseH_sf"/>
</dbReference>
<dbReference type="InterPro" id="IPR012337">
    <property type="entry name" value="RNaseH-like_sf"/>
</dbReference>
<dbReference type="PANTHER" id="PTHR47266">
    <property type="entry name" value="ENDONUCLEASE-RELATED"/>
    <property type="match status" value="1"/>
</dbReference>
<dbReference type="Pfam" id="PF17921">
    <property type="entry name" value="Integrase_H2C2"/>
    <property type="match status" value="1"/>
</dbReference>
<dbReference type="InterPro" id="IPR041588">
    <property type="entry name" value="Integrase_H2C2"/>
</dbReference>
<evidence type="ECO:0000259" key="1">
    <source>
        <dbReference type="Pfam" id="PF17921"/>
    </source>
</evidence>
<dbReference type="AlphaFoldDB" id="A0A699GK75"/>
<protein>
    <recommendedName>
        <fullName evidence="1">Integrase zinc-binding domain-containing protein</fullName>
    </recommendedName>
</protein>
<dbReference type="EMBL" id="BKCJ010002311">
    <property type="protein sequence ID" value="GEU47701.1"/>
    <property type="molecule type" value="Genomic_DNA"/>
</dbReference>
<evidence type="ECO:0000313" key="2">
    <source>
        <dbReference type="EMBL" id="GEU47701.1"/>
    </source>
</evidence>
<reference evidence="2" key="1">
    <citation type="journal article" date="2019" name="Sci. Rep.">
        <title>Draft genome of Tanacetum cinerariifolium, the natural source of mosquito coil.</title>
        <authorList>
            <person name="Yamashiro T."/>
            <person name="Shiraishi A."/>
            <person name="Satake H."/>
            <person name="Nakayama K."/>
        </authorList>
    </citation>
    <scope>NUCLEOTIDE SEQUENCE</scope>
</reference>
<feature type="domain" description="Integrase zinc-binding" evidence="1">
    <location>
        <begin position="33"/>
        <end position="83"/>
    </location>
</feature>
<accession>A0A699GK75</accession>
<proteinExistence type="predicted"/>
<dbReference type="SUPFAM" id="SSF53098">
    <property type="entry name" value="Ribonuclease H-like"/>
    <property type="match status" value="1"/>
</dbReference>
<gene>
    <name evidence="2" type="ORF">Tci_019679</name>
</gene>
<dbReference type="GO" id="GO:0003676">
    <property type="term" value="F:nucleic acid binding"/>
    <property type="evidence" value="ECO:0007669"/>
    <property type="project" value="InterPro"/>
</dbReference>
<dbReference type="Gene3D" id="3.30.420.10">
    <property type="entry name" value="Ribonuclease H-like superfamily/Ribonuclease H"/>
    <property type="match status" value="1"/>
</dbReference>
<sequence length="282" mass="33123">MNVGLNLPKQILSAQSEAKKEENFITEDLLGFIMYESHKSKYSIHSGLDKMYQDLNKLYWWPNMKAKMTTYVSKCLTCAKIKAKFQKPFDGNWSRHDLDDRRSPDQVCSFLTHERRRLIREVNETVLKRSSLKASLVTRLDMSTAYHPQTDGQSERTIQTLKDIIKAAPFEALYGRKCRSPICWAEVRDSQLTEIIHKCLFDETLPMLLDEIHINDNLQFIEEPIKIMDCEVKRWKQSCIPIVKVRWNSRSGHEFTWEREDQMQKKYPHLFANLVSVSNAMS</sequence>
<comment type="caution">
    <text evidence="2">The sequence shown here is derived from an EMBL/GenBank/DDBJ whole genome shotgun (WGS) entry which is preliminary data.</text>
</comment>
<dbReference type="InterPro" id="IPR052160">
    <property type="entry name" value="Gypsy_RT_Integrase-like"/>
</dbReference>
<organism evidence="2">
    <name type="scientific">Tanacetum cinerariifolium</name>
    <name type="common">Dalmatian daisy</name>
    <name type="synonym">Chrysanthemum cinerariifolium</name>
    <dbReference type="NCBI Taxonomy" id="118510"/>
    <lineage>
        <taxon>Eukaryota</taxon>
        <taxon>Viridiplantae</taxon>
        <taxon>Streptophyta</taxon>
        <taxon>Embryophyta</taxon>
        <taxon>Tracheophyta</taxon>
        <taxon>Spermatophyta</taxon>
        <taxon>Magnoliopsida</taxon>
        <taxon>eudicotyledons</taxon>
        <taxon>Gunneridae</taxon>
        <taxon>Pentapetalae</taxon>
        <taxon>asterids</taxon>
        <taxon>campanulids</taxon>
        <taxon>Asterales</taxon>
        <taxon>Asteraceae</taxon>
        <taxon>Asteroideae</taxon>
        <taxon>Anthemideae</taxon>
        <taxon>Anthemidinae</taxon>
        <taxon>Tanacetum</taxon>
    </lineage>
</organism>